<protein>
    <submittedName>
        <fullName evidence="2">CheY chemotaxis protein or a CheY-like REC (Receiver) domain</fullName>
    </submittedName>
</protein>
<evidence type="ECO:0000256" key="1">
    <source>
        <dbReference type="SAM" id="Phobius"/>
    </source>
</evidence>
<keyword evidence="3" id="KW-1185">Reference proteome</keyword>
<dbReference type="AlphaFoldDB" id="A0A1M7EGL5"/>
<dbReference type="Proteomes" id="UP000322545">
    <property type="component" value="Unassembled WGS sequence"/>
</dbReference>
<accession>A0A1M7EGL5</accession>
<keyword evidence="1" id="KW-1133">Transmembrane helix</keyword>
<organism evidence="2 3">
    <name type="scientific">Roseovarius litoreus</name>
    <dbReference type="NCBI Taxonomy" id="1155722"/>
    <lineage>
        <taxon>Bacteria</taxon>
        <taxon>Pseudomonadati</taxon>
        <taxon>Pseudomonadota</taxon>
        <taxon>Alphaproteobacteria</taxon>
        <taxon>Rhodobacterales</taxon>
        <taxon>Roseobacteraceae</taxon>
        <taxon>Roseovarius</taxon>
    </lineage>
</organism>
<feature type="transmembrane region" description="Helical" evidence="1">
    <location>
        <begin position="58"/>
        <end position="82"/>
    </location>
</feature>
<gene>
    <name evidence="2" type="ORF">SAMN05443432_103351</name>
</gene>
<dbReference type="EMBL" id="FRCB01000003">
    <property type="protein sequence ID" value="SHL90778.1"/>
    <property type="molecule type" value="Genomic_DNA"/>
</dbReference>
<dbReference type="RefSeq" id="WP_149779127.1">
    <property type="nucleotide sequence ID" value="NZ_FRCB01000003.1"/>
</dbReference>
<name>A0A1M7EGL5_9RHOB</name>
<evidence type="ECO:0000313" key="3">
    <source>
        <dbReference type="Proteomes" id="UP000322545"/>
    </source>
</evidence>
<dbReference type="SUPFAM" id="SSF52172">
    <property type="entry name" value="CheY-like"/>
    <property type="match status" value="1"/>
</dbReference>
<dbReference type="Gene3D" id="3.40.50.2300">
    <property type="match status" value="1"/>
</dbReference>
<proteinExistence type="predicted"/>
<feature type="transmembrane region" description="Helical" evidence="1">
    <location>
        <begin position="32"/>
        <end position="52"/>
    </location>
</feature>
<dbReference type="InterPro" id="IPR011006">
    <property type="entry name" value="CheY-like_superfamily"/>
</dbReference>
<keyword evidence="1" id="KW-0472">Membrane</keyword>
<evidence type="ECO:0000313" key="2">
    <source>
        <dbReference type="EMBL" id="SHL90778.1"/>
    </source>
</evidence>
<keyword evidence="1" id="KW-0812">Transmembrane</keyword>
<reference evidence="2 3" key="1">
    <citation type="submission" date="2016-11" db="EMBL/GenBank/DDBJ databases">
        <authorList>
            <person name="Varghese N."/>
            <person name="Submissions S."/>
        </authorList>
    </citation>
    <scope>NUCLEOTIDE SEQUENCE [LARGE SCALE GENOMIC DNA]</scope>
    <source>
        <strain evidence="2 3">DSM 28249</strain>
    </source>
</reference>
<sequence length="247" mass="26903">MKFSNLSRKLEQTKAGKLTRDTLDWQTSQPNVALAGVVGSVAVGLVTLTTLLVAGRLILASLLIAWGAQIMSFLGIHAIGFISVQRRDMACLEADDTCDESHGPGDVWRSYDQRAAASFPLRVAAFGRYAAQSRIIGTDLAGLGHEVHHSTDSNAILKSICDQPETWDLLIFDLDAGSCIEASVDDLMDFRQACSHIPIILLSSTAKKDDFSCHRKSIGDVTLYKPVFRNRLLEGLDNVGLQVCLSR</sequence>